<dbReference type="KEGG" id="mmai:sS8_0654"/>
<name>A0A250KS64_9GAMM</name>
<accession>A0A250KS64</accession>
<feature type="coiled-coil region" evidence="5">
    <location>
        <begin position="200"/>
        <end position="227"/>
    </location>
</feature>
<evidence type="ECO:0000256" key="4">
    <source>
        <dbReference type="ARBA" id="ARBA00023172"/>
    </source>
</evidence>
<comment type="function">
    <text evidence="1">Involved in DNA recombination.</text>
</comment>
<evidence type="ECO:0000313" key="7">
    <source>
        <dbReference type="Proteomes" id="UP000266313"/>
    </source>
</evidence>
<dbReference type="GO" id="GO:0006310">
    <property type="term" value="P:DNA recombination"/>
    <property type="evidence" value="ECO:0007669"/>
    <property type="project" value="UniProtKB-KW"/>
</dbReference>
<dbReference type="InterPro" id="IPR003798">
    <property type="entry name" value="DNA_recombination_RmuC"/>
</dbReference>
<keyword evidence="3 5" id="KW-0175">Coiled coil</keyword>
<keyword evidence="7" id="KW-1185">Reference proteome</keyword>
<proteinExistence type="inferred from homology"/>
<evidence type="ECO:0000256" key="5">
    <source>
        <dbReference type="SAM" id="Coils"/>
    </source>
</evidence>
<evidence type="ECO:0000256" key="2">
    <source>
        <dbReference type="ARBA" id="ARBA00009840"/>
    </source>
</evidence>
<gene>
    <name evidence="6" type="ORF">sS8_0654</name>
</gene>
<dbReference type="Pfam" id="PF02646">
    <property type="entry name" value="RmuC"/>
    <property type="match status" value="1"/>
</dbReference>
<dbReference type="RefSeq" id="WP_232020496.1">
    <property type="nucleotide sequence ID" value="NZ_AP017928.1"/>
</dbReference>
<dbReference type="PANTHER" id="PTHR30563">
    <property type="entry name" value="DNA RECOMBINATION PROTEIN RMUC"/>
    <property type="match status" value="1"/>
</dbReference>
<feature type="coiled-coil region" evidence="5">
    <location>
        <begin position="95"/>
        <end position="140"/>
    </location>
</feature>
<evidence type="ECO:0000256" key="3">
    <source>
        <dbReference type="ARBA" id="ARBA00023054"/>
    </source>
</evidence>
<comment type="similarity">
    <text evidence="2">Belongs to the RmuC family.</text>
</comment>
<evidence type="ECO:0000256" key="1">
    <source>
        <dbReference type="ARBA" id="ARBA00003416"/>
    </source>
</evidence>
<reference evidence="6 7" key="1">
    <citation type="submission" date="2016-12" db="EMBL/GenBank/DDBJ databases">
        <title>Genome sequencing of Methylocaldum marinum.</title>
        <authorList>
            <person name="Takeuchi M."/>
            <person name="Kamagata Y."/>
            <person name="Hiraoka S."/>
            <person name="Oshima K."/>
            <person name="Hattori M."/>
            <person name="Iwasaki W."/>
        </authorList>
    </citation>
    <scope>NUCLEOTIDE SEQUENCE [LARGE SCALE GENOMIC DNA]</scope>
    <source>
        <strain evidence="6 7">S8</strain>
    </source>
</reference>
<dbReference type="PANTHER" id="PTHR30563:SF0">
    <property type="entry name" value="DNA RECOMBINATION PROTEIN RMUC"/>
    <property type="match status" value="1"/>
</dbReference>
<keyword evidence="4" id="KW-0233">DNA recombination</keyword>
<sequence length="504" mass="57085">MDKTYWLADIDRLSPALALAIGLALGLALGWAMAALRNRGHHPELCRRSAEQQAERIAELASELADRQDRVYALSTGLAVAEEKAARIPRLEAEIGSHQQTVAEKNQQLEALRTEVAELKTRLESERQNTEEKLALLRNAEVQLFAQFENLAQKILDQKTQKFTEQNKSQLDGVLTPFREQLGDFRRKVDEMHLHDAKDRASLRQEIENLRQQTQLINQEAINLTRALKGDKKLQGTWGELILERVLEQSGLRKGIEYETQGGYRDGENRLFRPDVIVHLPEGKDIIIDSKVSLVAYDRCCALDDGPERDTAVREHVQAVRNHIKTLAQKDYSGLNGLRSLDFILLFMPIESAFMLAFQHDDKLFSDAFSSNIVVVTPTTLLATLRTIENIWRYERRNENARIIADKAGSIYDKLRGLVEDLEKLGTQLGNVHKSYDDAMNKLTRGRGNLIRQAESFVELGVKVNKRLPKSILEKVDLAIEDEMYAALKREIPTVGETSGSSEK</sequence>
<dbReference type="AlphaFoldDB" id="A0A250KS64"/>
<protein>
    <submittedName>
        <fullName evidence="6">DNA recombination protein RmuC</fullName>
    </submittedName>
</protein>
<dbReference type="EMBL" id="AP017928">
    <property type="protein sequence ID" value="BBA32619.1"/>
    <property type="molecule type" value="Genomic_DNA"/>
</dbReference>
<dbReference type="Proteomes" id="UP000266313">
    <property type="component" value="Chromosome"/>
</dbReference>
<evidence type="ECO:0000313" key="6">
    <source>
        <dbReference type="EMBL" id="BBA32619.1"/>
    </source>
</evidence>
<organism evidence="6 7">
    <name type="scientific">Methylocaldum marinum</name>
    <dbReference type="NCBI Taxonomy" id="1432792"/>
    <lineage>
        <taxon>Bacteria</taxon>
        <taxon>Pseudomonadati</taxon>
        <taxon>Pseudomonadota</taxon>
        <taxon>Gammaproteobacteria</taxon>
        <taxon>Methylococcales</taxon>
        <taxon>Methylococcaceae</taxon>
        <taxon>Methylocaldum</taxon>
    </lineage>
</organism>